<dbReference type="Proteomes" id="UP001521222">
    <property type="component" value="Unassembled WGS sequence"/>
</dbReference>
<feature type="compositionally biased region" description="Acidic residues" evidence="1">
    <location>
        <begin position="68"/>
        <end position="78"/>
    </location>
</feature>
<reference evidence="2 3" key="1">
    <citation type="submission" date="2024-02" db="EMBL/GenBank/DDBJ databases">
        <title>De novo assembly and annotation of 12 fungi associated with fruit tree decline syndrome in Ontario, Canada.</title>
        <authorList>
            <person name="Sulman M."/>
            <person name="Ellouze W."/>
            <person name="Ilyukhin E."/>
        </authorList>
    </citation>
    <scope>NUCLEOTIDE SEQUENCE [LARGE SCALE GENOMIC DNA]</scope>
    <source>
        <strain evidence="2 3">M97-236</strain>
    </source>
</reference>
<organism evidence="2 3">
    <name type="scientific">Nothophoma quercina</name>
    <dbReference type="NCBI Taxonomy" id="749835"/>
    <lineage>
        <taxon>Eukaryota</taxon>
        <taxon>Fungi</taxon>
        <taxon>Dikarya</taxon>
        <taxon>Ascomycota</taxon>
        <taxon>Pezizomycotina</taxon>
        <taxon>Dothideomycetes</taxon>
        <taxon>Pleosporomycetidae</taxon>
        <taxon>Pleosporales</taxon>
        <taxon>Pleosporineae</taxon>
        <taxon>Didymellaceae</taxon>
        <taxon>Nothophoma</taxon>
    </lineage>
</organism>
<sequence length="148" mass="15773">MPTSNRCTPKAVGHRLSNLRNSGKMLNSGGSNTTPKKMPATPRTPRTPASGRARTAKASAKKNFDNETSSEDAADEELSSPSVAHKRARTSKGPKSYAESDATSGDDEEEFTPMSKRVKAEPIEDEGVAGVNSNHTPVEQEDEAVAFV</sequence>
<name>A0ABR3RW92_9PLEO</name>
<comment type="caution">
    <text evidence="2">The sequence shown here is derived from an EMBL/GenBank/DDBJ whole genome shotgun (WGS) entry which is preliminary data.</text>
</comment>
<evidence type="ECO:0000313" key="2">
    <source>
        <dbReference type="EMBL" id="KAL1608706.1"/>
    </source>
</evidence>
<feature type="region of interest" description="Disordered" evidence="1">
    <location>
        <begin position="1"/>
        <end position="148"/>
    </location>
</feature>
<feature type="compositionally biased region" description="Polar residues" evidence="1">
    <location>
        <begin position="18"/>
        <end position="35"/>
    </location>
</feature>
<feature type="compositionally biased region" description="Low complexity" evidence="1">
    <location>
        <begin position="39"/>
        <end position="53"/>
    </location>
</feature>
<protein>
    <submittedName>
        <fullName evidence="2">Uncharacterized protein</fullName>
    </submittedName>
</protein>
<keyword evidence="3" id="KW-1185">Reference proteome</keyword>
<accession>A0ABR3RW92</accession>
<gene>
    <name evidence="2" type="ORF">SLS59_001896</name>
</gene>
<evidence type="ECO:0000256" key="1">
    <source>
        <dbReference type="SAM" id="MobiDB-lite"/>
    </source>
</evidence>
<feature type="compositionally biased region" description="Acidic residues" evidence="1">
    <location>
        <begin position="139"/>
        <end position="148"/>
    </location>
</feature>
<evidence type="ECO:0000313" key="3">
    <source>
        <dbReference type="Proteomes" id="UP001521222"/>
    </source>
</evidence>
<dbReference type="EMBL" id="JAKIXB020000005">
    <property type="protein sequence ID" value="KAL1608706.1"/>
    <property type="molecule type" value="Genomic_DNA"/>
</dbReference>
<proteinExistence type="predicted"/>